<dbReference type="InterPro" id="IPR008972">
    <property type="entry name" value="Cupredoxin"/>
</dbReference>
<dbReference type="PANTHER" id="PTHR11709:SF414">
    <property type="entry name" value="ADR239WP"/>
    <property type="match status" value="1"/>
</dbReference>
<dbReference type="GO" id="GO:0005507">
    <property type="term" value="F:copper ion binding"/>
    <property type="evidence" value="ECO:0007669"/>
    <property type="project" value="InterPro"/>
</dbReference>
<evidence type="ECO:0000313" key="10">
    <source>
        <dbReference type="EMBL" id="THH15565.1"/>
    </source>
</evidence>
<dbReference type="Gene3D" id="2.60.40.420">
    <property type="entry name" value="Cupredoxins - blue copper proteins"/>
    <property type="match status" value="3"/>
</dbReference>
<evidence type="ECO:0000256" key="4">
    <source>
        <dbReference type="ARBA" id="ARBA00023008"/>
    </source>
</evidence>
<dbReference type="InterPro" id="IPR033138">
    <property type="entry name" value="Cu_oxidase_CS"/>
</dbReference>
<keyword evidence="11" id="KW-1185">Reference proteome</keyword>
<dbReference type="FunFam" id="2.60.40.420:FF:000045">
    <property type="entry name" value="Laccase 2"/>
    <property type="match status" value="1"/>
</dbReference>
<dbReference type="SUPFAM" id="SSF49503">
    <property type="entry name" value="Cupredoxins"/>
    <property type="match status" value="3"/>
</dbReference>
<reference evidence="10 11" key="1">
    <citation type="submission" date="2019-02" db="EMBL/GenBank/DDBJ databases">
        <title>Genome sequencing of the rare red list fungi Bondarzewia mesenterica.</title>
        <authorList>
            <person name="Buettner E."/>
            <person name="Kellner H."/>
        </authorList>
    </citation>
    <scope>NUCLEOTIDE SEQUENCE [LARGE SCALE GENOMIC DNA]</scope>
    <source>
        <strain evidence="10 11">DSM 108281</strain>
    </source>
</reference>
<evidence type="ECO:0000313" key="11">
    <source>
        <dbReference type="Proteomes" id="UP000310158"/>
    </source>
</evidence>
<dbReference type="CDD" id="cd13883">
    <property type="entry name" value="CuRO_2_Diphenol_Ox"/>
    <property type="match status" value="1"/>
</dbReference>
<feature type="domain" description="Plastocyanin-like" evidence="7">
    <location>
        <begin position="178"/>
        <end position="344"/>
    </location>
</feature>
<proteinExistence type="inferred from homology"/>
<evidence type="ECO:0000256" key="1">
    <source>
        <dbReference type="ARBA" id="ARBA00010609"/>
    </source>
</evidence>
<comment type="similarity">
    <text evidence="1">Belongs to the multicopper oxidase family.</text>
</comment>
<keyword evidence="2" id="KW-0479">Metal-binding</keyword>
<keyword evidence="4" id="KW-0186">Copper</keyword>
<gene>
    <name evidence="10" type="ORF">EW146_g4939</name>
</gene>
<sequence>MSGPAPTMPPITRVPTATVPAMAPTGSAYVLNSSFVVTNDAVTRTYDWTIAAQTGTPDGYNRTYITINGQMPGPLVEANQGDTLVFNVLNALQNETTSIHWHGMFQNGSAFMDGVPGASQCPIPAGRNFTYSFTVNQYGTYWYHSHSAVQYTDGLLGPLIIHSVDDPLVRGTDFDYEQVLLIQDWYHDAASDIVTELLSLDGYDGTAAAPSPQSGLINGQGVFNCSQLTDDTNCTTPSYPEFTVEPDAKTRFRLINGGSHAQFYFSVDEHTLNVTEADGTVVTGADSVHRVPFHNGQRYSVIIDTTVGSEGDAYWMRATMNTDCFFAVDSTLNATAFAVLRYGSNSTADATSSDWTDVLADQCVDLDESGLVPVVVEDAPSTSDQVVAFDSEFGTVTYGGVSYNRFLVNATSYTNYIYQPILEAVAANGSTAVNSTNVANAIFDDDIWTGDIIINNLDPALDHPYHLHGNEFQIVARGTGTLSIADAASLTYNLTNPVRRDTLVIPAGSYAVLRFSNDNPGVWVLHCHIAWHLAEGFLGLIVSNPNGIAELDYPASIDALCTARPEAASYYTTEPGRKKRAEIDGLLEDRDVEEIAVIKRAARSHSNWSKNRMIRHRR</sequence>
<evidence type="ECO:0000256" key="5">
    <source>
        <dbReference type="ARBA" id="ARBA00023157"/>
    </source>
</evidence>
<dbReference type="GO" id="GO:0016491">
    <property type="term" value="F:oxidoreductase activity"/>
    <property type="evidence" value="ECO:0007669"/>
    <property type="project" value="UniProtKB-KW"/>
</dbReference>
<evidence type="ECO:0008006" key="12">
    <source>
        <dbReference type="Google" id="ProtNLM"/>
    </source>
</evidence>
<dbReference type="Pfam" id="PF00394">
    <property type="entry name" value="Cu-oxidase"/>
    <property type="match status" value="1"/>
</dbReference>
<evidence type="ECO:0000259" key="8">
    <source>
        <dbReference type="Pfam" id="PF07731"/>
    </source>
</evidence>
<feature type="domain" description="Plastocyanin-like" evidence="9">
    <location>
        <begin position="51"/>
        <end position="163"/>
    </location>
</feature>
<dbReference type="InterPro" id="IPR011706">
    <property type="entry name" value="Cu-oxidase_C"/>
</dbReference>
<dbReference type="Pfam" id="PF07732">
    <property type="entry name" value="Cu-oxidase_3"/>
    <property type="match status" value="1"/>
</dbReference>
<feature type="domain" description="Plastocyanin-like" evidence="8">
    <location>
        <begin position="434"/>
        <end position="545"/>
    </location>
</feature>
<dbReference type="PROSITE" id="PS00079">
    <property type="entry name" value="MULTICOPPER_OXIDASE1"/>
    <property type="match status" value="1"/>
</dbReference>
<accession>A0A4S4LTK3</accession>
<evidence type="ECO:0000256" key="3">
    <source>
        <dbReference type="ARBA" id="ARBA00023002"/>
    </source>
</evidence>
<keyword evidence="6" id="KW-0325">Glycoprotein</keyword>
<dbReference type="CDD" id="cd13904">
    <property type="entry name" value="CuRO_3_Diphenol_Ox"/>
    <property type="match status" value="1"/>
</dbReference>
<dbReference type="Proteomes" id="UP000310158">
    <property type="component" value="Unassembled WGS sequence"/>
</dbReference>
<dbReference type="InterPro" id="IPR011707">
    <property type="entry name" value="Cu-oxidase-like_N"/>
</dbReference>
<comment type="caution">
    <text evidence="10">The sequence shown here is derived from an EMBL/GenBank/DDBJ whole genome shotgun (WGS) entry which is preliminary data.</text>
</comment>
<protein>
    <recommendedName>
        <fullName evidence="12">Laccase</fullName>
    </recommendedName>
</protein>
<dbReference type="InterPro" id="IPR045087">
    <property type="entry name" value="Cu-oxidase_fam"/>
</dbReference>
<evidence type="ECO:0000256" key="6">
    <source>
        <dbReference type="ARBA" id="ARBA00023180"/>
    </source>
</evidence>
<keyword evidence="3" id="KW-0560">Oxidoreductase</keyword>
<dbReference type="OrthoDB" id="2121828at2759"/>
<dbReference type="AlphaFoldDB" id="A0A4S4LTK3"/>
<dbReference type="Pfam" id="PF07731">
    <property type="entry name" value="Cu-oxidase_2"/>
    <property type="match status" value="1"/>
</dbReference>
<evidence type="ECO:0000259" key="9">
    <source>
        <dbReference type="Pfam" id="PF07732"/>
    </source>
</evidence>
<evidence type="ECO:0000259" key="7">
    <source>
        <dbReference type="Pfam" id="PF00394"/>
    </source>
</evidence>
<dbReference type="EMBL" id="SGPL01000203">
    <property type="protein sequence ID" value="THH15565.1"/>
    <property type="molecule type" value="Genomic_DNA"/>
</dbReference>
<dbReference type="CDD" id="cd13857">
    <property type="entry name" value="CuRO_1_Diphenol_Ox"/>
    <property type="match status" value="1"/>
</dbReference>
<keyword evidence="5" id="KW-1015">Disulfide bond</keyword>
<name>A0A4S4LTK3_9AGAM</name>
<dbReference type="PANTHER" id="PTHR11709">
    <property type="entry name" value="MULTI-COPPER OXIDASE"/>
    <property type="match status" value="1"/>
</dbReference>
<evidence type="ECO:0000256" key="2">
    <source>
        <dbReference type="ARBA" id="ARBA00022723"/>
    </source>
</evidence>
<dbReference type="InterPro" id="IPR001117">
    <property type="entry name" value="Cu-oxidase_2nd"/>
</dbReference>
<organism evidence="10 11">
    <name type="scientific">Bondarzewia mesenterica</name>
    <dbReference type="NCBI Taxonomy" id="1095465"/>
    <lineage>
        <taxon>Eukaryota</taxon>
        <taxon>Fungi</taxon>
        <taxon>Dikarya</taxon>
        <taxon>Basidiomycota</taxon>
        <taxon>Agaricomycotina</taxon>
        <taxon>Agaricomycetes</taxon>
        <taxon>Russulales</taxon>
        <taxon>Bondarzewiaceae</taxon>
        <taxon>Bondarzewia</taxon>
    </lineage>
</organism>